<accession>A0A0F9PSP8</accession>
<dbReference type="AlphaFoldDB" id="A0A0F9PSP8"/>
<evidence type="ECO:0000313" key="1">
    <source>
        <dbReference type="EMBL" id="KKM96182.1"/>
    </source>
</evidence>
<organism evidence="1">
    <name type="scientific">marine sediment metagenome</name>
    <dbReference type="NCBI Taxonomy" id="412755"/>
    <lineage>
        <taxon>unclassified sequences</taxon>
        <taxon>metagenomes</taxon>
        <taxon>ecological metagenomes</taxon>
    </lineage>
</organism>
<sequence>MVAVARTVLAVDVRSADIVAGGTALTTGQTFEIAANNRTDDLLIIFEETSTAVATLVFDAGDEPPSMRAGLGSLTIAIAADDIRALVLSGGRFIQDDGTITGTLTGAGKMFAFTLPRTM</sequence>
<gene>
    <name evidence="1" type="ORF">LCGC14_1180690</name>
</gene>
<protein>
    <submittedName>
        <fullName evidence="1">Uncharacterized protein</fullName>
    </submittedName>
</protein>
<comment type="caution">
    <text evidence="1">The sequence shown here is derived from an EMBL/GenBank/DDBJ whole genome shotgun (WGS) entry which is preliminary data.</text>
</comment>
<reference evidence="1" key="1">
    <citation type="journal article" date="2015" name="Nature">
        <title>Complex archaea that bridge the gap between prokaryotes and eukaryotes.</title>
        <authorList>
            <person name="Spang A."/>
            <person name="Saw J.H."/>
            <person name="Jorgensen S.L."/>
            <person name="Zaremba-Niedzwiedzka K."/>
            <person name="Martijn J."/>
            <person name="Lind A.E."/>
            <person name="van Eijk R."/>
            <person name="Schleper C."/>
            <person name="Guy L."/>
            <person name="Ettema T.J."/>
        </authorList>
    </citation>
    <scope>NUCLEOTIDE SEQUENCE</scope>
</reference>
<name>A0A0F9PSP8_9ZZZZ</name>
<dbReference type="EMBL" id="LAZR01005913">
    <property type="protein sequence ID" value="KKM96182.1"/>
    <property type="molecule type" value="Genomic_DNA"/>
</dbReference>
<proteinExistence type="predicted"/>